<protein>
    <submittedName>
        <fullName evidence="1">Uncharacterized protein</fullName>
    </submittedName>
</protein>
<accession>A0ACC6PZ90</accession>
<dbReference type="Proteomes" id="UP001377168">
    <property type="component" value="Unassembled WGS sequence"/>
</dbReference>
<gene>
    <name evidence="1" type="ORF">WKI67_23245</name>
</gene>
<dbReference type="EMBL" id="JBBKAJ010000022">
    <property type="protein sequence ID" value="MEJ8636282.1"/>
    <property type="molecule type" value="Genomic_DNA"/>
</dbReference>
<evidence type="ECO:0000313" key="1">
    <source>
        <dbReference type="EMBL" id="MEJ8636282.1"/>
    </source>
</evidence>
<evidence type="ECO:0000313" key="2">
    <source>
        <dbReference type="Proteomes" id="UP001377168"/>
    </source>
</evidence>
<keyword evidence="2" id="KW-1185">Reference proteome</keyword>
<sequence>MSTPEEALERYRREQPRIERAAKLTAAHIRRRAARARINCEVSSRAKDVRSFILKAQHKQYLNPWEQITDKAGVRIVVQHQGLLDPTLNLVKDELTLVGEPEDDRGAPGAEDRLQYPRLHVQVLAWGDQVGDDGRPYECEIQIRTEATDLWARMSHKLMYKPTSTAVPSDVRRSLYRLIALVELYDLEVQRGVEALADHPDIARSNQLLEEAAHIFRTFTDHEYRRDLSEEVVDVLAQAIPDQSHYADRLAKFAEERRGDLERAFMDYGPGSDHFLRHGRYLLASQPESLIIFERLSTAKLLLQGLWADELPQSMLNDMADAWGVSL</sequence>
<proteinExistence type="predicted"/>
<organism evidence="1 2">
    <name type="scientific">Streptomyces achmelvichensis</name>
    <dbReference type="NCBI Taxonomy" id="3134111"/>
    <lineage>
        <taxon>Bacteria</taxon>
        <taxon>Bacillati</taxon>
        <taxon>Actinomycetota</taxon>
        <taxon>Actinomycetes</taxon>
        <taxon>Kitasatosporales</taxon>
        <taxon>Streptomycetaceae</taxon>
        <taxon>Streptomyces</taxon>
    </lineage>
</organism>
<reference evidence="1" key="1">
    <citation type="submission" date="2024-03" db="EMBL/GenBank/DDBJ databases">
        <title>Novel Streptomyces species of biotechnological and ecological value are a feature of Machair soil.</title>
        <authorList>
            <person name="Prole J.R."/>
            <person name="Goodfellow M."/>
            <person name="Allenby N."/>
            <person name="Ward A.C."/>
        </authorList>
    </citation>
    <scope>NUCLEOTIDE SEQUENCE</scope>
    <source>
        <strain evidence="1">MS2.AVA.5</strain>
    </source>
</reference>
<name>A0ACC6PZ90_9ACTN</name>
<comment type="caution">
    <text evidence="1">The sequence shown here is derived from an EMBL/GenBank/DDBJ whole genome shotgun (WGS) entry which is preliminary data.</text>
</comment>